<proteinExistence type="predicted"/>
<name>A0A3F3QCP7_9EURO</name>
<keyword evidence="2" id="KW-1185">Reference proteome</keyword>
<protein>
    <submittedName>
        <fullName evidence="1">Uncharacterized protein</fullName>
    </submittedName>
</protein>
<dbReference type="EMBL" id="KZ852037">
    <property type="protein sequence ID" value="RDH36576.1"/>
    <property type="molecule type" value="Genomic_DNA"/>
</dbReference>
<dbReference type="RefSeq" id="XP_026629598.1">
    <property type="nucleotide sequence ID" value="XM_026765177.1"/>
</dbReference>
<gene>
    <name evidence="1" type="ORF">BDQ94DRAFT_138064</name>
</gene>
<reference evidence="1 2" key="1">
    <citation type="submission" date="2018-07" db="EMBL/GenBank/DDBJ databases">
        <title>The genomes of Aspergillus section Nigri reveals drivers in fungal speciation.</title>
        <authorList>
            <consortium name="DOE Joint Genome Institute"/>
            <person name="Vesth T.C."/>
            <person name="Nybo J."/>
            <person name="Theobald S."/>
            <person name="Brandl J."/>
            <person name="Frisvad J.C."/>
            <person name="Nielsen K.F."/>
            <person name="Lyhne E.K."/>
            <person name="Kogle M.E."/>
            <person name="Kuo A."/>
            <person name="Riley R."/>
            <person name="Clum A."/>
            <person name="Nolan M."/>
            <person name="Lipzen A."/>
            <person name="Salamov A."/>
            <person name="Henrissat B."/>
            <person name="Wiebenga A."/>
            <person name="De vries R.P."/>
            <person name="Grigoriev I.V."/>
            <person name="Mortensen U.H."/>
            <person name="Andersen M.R."/>
            <person name="Baker S.E."/>
        </authorList>
    </citation>
    <scope>NUCLEOTIDE SEQUENCE [LARGE SCALE GENOMIC DNA]</scope>
    <source>
        <strain evidence="1 2">CBS 139.54b</strain>
    </source>
</reference>
<sequence length="78" mass="8696">MTLRYKVSPKGVGRVRLTAAMSHPCDLHLGYVSQLIGSCCGFCFMSKMVAKAIGLDLSVLQLEREILVRVDYLYWSGL</sequence>
<evidence type="ECO:0000313" key="2">
    <source>
        <dbReference type="Proteomes" id="UP000253729"/>
    </source>
</evidence>
<organism evidence="1 2">
    <name type="scientific">Aspergillus welwitschiae</name>
    <dbReference type="NCBI Taxonomy" id="1341132"/>
    <lineage>
        <taxon>Eukaryota</taxon>
        <taxon>Fungi</taxon>
        <taxon>Dikarya</taxon>
        <taxon>Ascomycota</taxon>
        <taxon>Pezizomycotina</taxon>
        <taxon>Eurotiomycetes</taxon>
        <taxon>Eurotiomycetidae</taxon>
        <taxon>Eurotiales</taxon>
        <taxon>Aspergillaceae</taxon>
        <taxon>Aspergillus</taxon>
        <taxon>Aspergillus subgen. Circumdati</taxon>
    </lineage>
</organism>
<dbReference type="Proteomes" id="UP000253729">
    <property type="component" value="Unassembled WGS sequence"/>
</dbReference>
<dbReference type="GeneID" id="38133533"/>
<accession>A0A3F3QCP7</accession>
<evidence type="ECO:0000313" key="1">
    <source>
        <dbReference type="EMBL" id="RDH36576.1"/>
    </source>
</evidence>
<dbReference type="AlphaFoldDB" id="A0A3F3QCP7"/>